<evidence type="ECO:0000313" key="1">
    <source>
        <dbReference type="EMBL" id="KAJ0179102.1"/>
    </source>
</evidence>
<organism evidence="1 2">
    <name type="scientific">Dendrolimus kikuchii</name>
    <dbReference type="NCBI Taxonomy" id="765133"/>
    <lineage>
        <taxon>Eukaryota</taxon>
        <taxon>Metazoa</taxon>
        <taxon>Ecdysozoa</taxon>
        <taxon>Arthropoda</taxon>
        <taxon>Hexapoda</taxon>
        <taxon>Insecta</taxon>
        <taxon>Pterygota</taxon>
        <taxon>Neoptera</taxon>
        <taxon>Endopterygota</taxon>
        <taxon>Lepidoptera</taxon>
        <taxon>Glossata</taxon>
        <taxon>Ditrysia</taxon>
        <taxon>Bombycoidea</taxon>
        <taxon>Lasiocampidae</taxon>
        <taxon>Dendrolimus</taxon>
    </lineage>
</organism>
<keyword evidence="2" id="KW-1185">Reference proteome</keyword>
<dbReference type="EMBL" id="CM034394">
    <property type="protein sequence ID" value="KAJ0179102.1"/>
    <property type="molecule type" value="Genomic_DNA"/>
</dbReference>
<evidence type="ECO:0000313" key="2">
    <source>
        <dbReference type="Proteomes" id="UP000824533"/>
    </source>
</evidence>
<dbReference type="Proteomes" id="UP000824533">
    <property type="component" value="Linkage Group LG08"/>
</dbReference>
<reference evidence="1 2" key="1">
    <citation type="journal article" date="2021" name="Front. Genet.">
        <title>Chromosome-Level Genome Assembly Reveals Significant Gene Expansion in the Toll and IMD Signaling Pathways of Dendrolimus kikuchii.</title>
        <authorList>
            <person name="Zhou J."/>
            <person name="Wu P."/>
            <person name="Xiong Z."/>
            <person name="Liu N."/>
            <person name="Zhao N."/>
            <person name="Ji M."/>
            <person name="Qiu Y."/>
            <person name="Yang B."/>
        </authorList>
    </citation>
    <scope>NUCLEOTIDE SEQUENCE [LARGE SCALE GENOMIC DNA]</scope>
    <source>
        <strain evidence="1">Ann1</strain>
    </source>
</reference>
<name>A0ACC1D5I3_9NEOP</name>
<accession>A0ACC1D5I3</accession>
<sequence length="421" mass="48891">MGKLNFNKLLKEAQFHGAVRLSETRYSCYWALALLVLFGTSLSIVYLTVVRFMQNPTYLVQYDEIQEMALFPSVMVCPEIEIQEHKIDAFLNKVKYPPKTNARMYKPIMRQIAAFYARDAIYRLNDLMKIEELLNYNNIDLFEAGHQLYTSCRDTLIRCRWSGKVANCSELFHMELTGDGYCCVFNGRSWHREMEHFTYIPKSLHRMWHTNMYGHVTGLMLAINQKGVTPTNVDLEYKWLALQSSQHYVETSINGTPLNIGAEQWAAYHYYRFQIADEARSLSDSLQNLDATECNCPQACDVGQEYVETSSFDLVPNVPTYDNFYDGLNFSEVTIVRAYIGKLETTTRSRESYFSAFDFFAQLGGVVNVFFGCSVLTMLELVQLGYRGLFNLYISRKNRNQRKIVQSKRKEKKSVRKMGKY</sequence>
<proteinExistence type="predicted"/>
<comment type="caution">
    <text evidence="1">The sequence shown here is derived from an EMBL/GenBank/DDBJ whole genome shotgun (WGS) entry which is preliminary data.</text>
</comment>
<protein>
    <submittedName>
        <fullName evidence="1">Uncharacterized protein</fullName>
    </submittedName>
</protein>
<gene>
    <name evidence="1" type="ORF">K1T71_004814</name>
</gene>